<reference evidence="1 2" key="1">
    <citation type="journal article" date="2023" name="Nucleic Acids Res.">
        <title>The hologenome of Daphnia magna reveals possible DNA methylation and microbiome-mediated evolution of the host genome.</title>
        <authorList>
            <person name="Chaturvedi A."/>
            <person name="Li X."/>
            <person name="Dhandapani V."/>
            <person name="Marshall H."/>
            <person name="Kissane S."/>
            <person name="Cuenca-Cambronero M."/>
            <person name="Asole G."/>
            <person name="Calvet F."/>
            <person name="Ruiz-Romero M."/>
            <person name="Marangio P."/>
            <person name="Guigo R."/>
            <person name="Rago D."/>
            <person name="Mirbahai L."/>
            <person name="Eastwood N."/>
            <person name="Colbourne J.K."/>
            <person name="Zhou J."/>
            <person name="Mallon E."/>
            <person name="Orsini L."/>
        </authorList>
    </citation>
    <scope>NUCLEOTIDE SEQUENCE [LARGE SCALE GENOMIC DNA]</scope>
    <source>
        <strain evidence="1">LRV0_1</strain>
    </source>
</reference>
<organism evidence="1 2">
    <name type="scientific">Daphnia magna</name>
    <dbReference type="NCBI Taxonomy" id="35525"/>
    <lineage>
        <taxon>Eukaryota</taxon>
        <taxon>Metazoa</taxon>
        <taxon>Ecdysozoa</taxon>
        <taxon>Arthropoda</taxon>
        <taxon>Crustacea</taxon>
        <taxon>Branchiopoda</taxon>
        <taxon>Diplostraca</taxon>
        <taxon>Cladocera</taxon>
        <taxon>Anomopoda</taxon>
        <taxon>Daphniidae</taxon>
        <taxon>Daphnia</taxon>
    </lineage>
</organism>
<proteinExistence type="predicted"/>
<keyword evidence="2" id="KW-1185">Reference proteome</keyword>
<accession>A0ABR0B564</accession>
<dbReference type="EMBL" id="JAOYFB010000040">
    <property type="protein sequence ID" value="KAK4036828.1"/>
    <property type="molecule type" value="Genomic_DNA"/>
</dbReference>
<comment type="caution">
    <text evidence="1">The sequence shown here is derived from an EMBL/GenBank/DDBJ whole genome shotgun (WGS) entry which is preliminary data.</text>
</comment>
<evidence type="ECO:0000313" key="2">
    <source>
        <dbReference type="Proteomes" id="UP001234178"/>
    </source>
</evidence>
<sequence>MARRVVQQTLRAYNIGLDVLSVQLVRLLLAYVWKETRDSLAGIQHTRSVAMTTSVESFFPGDAAALPNGAGRKVLISTVLDPSAVLEDELYFVDGETLMAL</sequence>
<evidence type="ECO:0000313" key="1">
    <source>
        <dbReference type="EMBL" id="KAK4036828.1"/>
    </source>
</evidence>
<dbReference type="Proteomes" id="UP001234178">
    <property type="component" value="Unassembled WGS sequence"/>
</dbReference>
<gene>
    <name evidence="1" type="ORF">OUZ56_028865</name>
</gene>
<protein>
    <submittedName>
        <fullName evidence="1">Uncharacterized protein</fullName>
    </submittedName>
</protein>
<name>A0ABR0B564_9CRUS</name>